<dbReference type="OrthoDB" id="799987at2"/>
<evidence type="ECO:0000313" key="1">
    <source>
        <dbReference type="EMBL" id="ANW96260.1"/>
    </source>
</evidence>
<proteinExistence type="predicted"/>
<sequence length="151" mass="17958">MNTNYPFWFQVLKSFYENDDYYNGLTIPYLVGASTIISLDKPLITINDLITEAQNMNLPHMVELLFCEAEEEFVLRIYDKENLVGLDEFHKQYDNLIITEESLAYLSLEEVINDMYMLYQEHIQKGNYHKNNGKWSNYSKYDINRIIPFNS</sequence>
<dbReference type="STRING" id="1790137.AXE80_08190"/>
<dbReference type="AlphaFoldDB" id="A0A1B1Y669"/>
<organism evidence="1 2">
    <name type="scientific">Wenyingzhuangia fucanilytica</name>
    <dbReference type="NCBI Taxonomy" id="1790137"/>
    <lineage>
        <taxon>Bacteria</taxon>
        <taxon>Pseudomonadati</taxon>
        <taxon>Bacteroidota</taxon>
        <taxon>Flavobacteriia</taxon>
        <taxon>Flavobacteriales</taxon>
        <taxon>Flavobacteriaceae</taxon>
        <taxon>Wenyingzhuangia</taxon>
    </lineage>
</organism>
<dbReference type="RefSeq" id="WP_068826196.1">
    <property type="nucleotide sequence ID" value="NZ_CP014224.1"/>
</dbReference>
<keyword evidence="2" id="KW-1185">Reference proteome</keyword>
<accession>A0A1B1Y669</accession>
<dbReference type="KEGG" id="wfu:AXE80_08190"/>
<dbReference type="Proteomes" id="UP000092967">
    <property type="component" value="Chromosome"/>
</dbReference>
<name>A0A1B1Y669_9FLAO</name>
<evidence type="ECO:0000313" key="2">
    <source>
        <dbReference type="Proteomes" id="UP000092967"/>
    </source>
</evidence>
<protein>
    <submittedName>
        <fullName evidence="1">Uncharacterized protein</fullName>
    </submittedName>
</protein>
<dbReference type="EMBL" id="CP014224">
    <property type="protein sequence ID" value="ANW96260.1"/>
    <property type="molecule type" value="Genomic_DNA"/>
</dbReference>
<reference evidence="1 2" key="1">
    <citation type="submission" date="2016-02" db="EMBL/GenBank/DDBJ databases">
        <authorList>
            <person name="Wen L."/>
            <person name="He K."/>
            <person name="Yang H."/>
        </authorList>
    </citation>
    <scope>NUCLEOTIDE SEQUENCE [LARGE SCALE GENOMIC DNA]</scope>
    <source>
        <strain evidence="1 2">CZ1127</strain>
    </source>
</reference>
<gene>
    <name evidence="1" type="ORF">AXE80_08190</name>
</gene>